<name>A0A1M5TND3_9BACT</name>
<dbReference type="InterPro" id="IPR012902">
    <property type="entry name" value="N_methyl_site"/>
</dbReference>
<dbReference type="InterPro" id="IPR045584">
    <property type="entry name" value="Pilin-like"/>
</dbReference>
<evidence type="ECO:0000313" key="6">
    <source>
        <dbReference type="Proteomes" id="UP000242592"/>
    </source>
</evidence>
<evidence type="ECO:0000256" key="2">
    <source>
        <dbReference type="ARBA" id="ARBA00004418"/>
    </source>
</evidence>
<keyword evidence="6" id="KW-1185">Reference proteome</keyword>
<keyword evidence="3" id="KW-0574">Periplasm</keyword>
<gene>
    <name evidence="5" type="ORF">SAMN02745199_1415</name>
</gene>
<dbReference type="AlphaFoldDB" id="A0A1M5TND3"/>
<evidence type="ECO:0000256" key="4">
    <source>
        <dbReference type="ARBA" id="ARBA00023237"/>
    </source>
</evidence>
<evidence type="ECO:0000256" key="1">
    <source>
        <dbReference type="ARBA" id="ARBA00004203"/>
    </source>
</evidence>
<comment type="subcellular location">
    <subcellularLocation>
        <location evidence="1">Cell outer membrane</location>
        <topology evidence="1">Single-pass membrane protein</topology>
    </subcellularLocation>
    <subcellularLocation>
        <location evidence="2">Periplasm</location>
    </subcellularLocation>
</comment>
<evidence type="ECO:0000313" key="5">
    <source>
        <dbReference type="EMBL" id="SHH52180.1"/>
    </source>
</evidence>
<protein>
    <submittedName>
        <fullName evidence="5">Prepilin-type N-terminal cleavage/methylation domain-containing protein</fullName>
    </submittedName>
</protein>
<proteinExistence type="predicted"/>
<dbReference type="STRING" id="1123380.SAMN02745199_1415"/>
<evidence type="ECO:0000256" key="3">
    <source>
        <dbReference type="ARBA" id="ARBA00022764"/>
    </source>
</evidence>
<organism evidence="5 6">
    <name type="scientific">Thermosipho atlanticus DSM 15807</name>
    <dbReference type="NCBI Taxonomy" id="1123380"/>
    <lineage>
        <taxon>Bacteria</taxon>
        <taxon>Thermotogati</taxon>
        <taxon>Thermotogota</taxon>
        <taxon>Thermotogae</taxon>
        <taxon>Thermotogales</taxon>
        <taxon>Fervidobacteriaceae</taxon>
        <taxon>Thermosipho</taxon>
    </lineage>
</organism>
<dbReference type="SUPFAM" id="SSF54523">
    <property type="entry name" value="Pili subunits"/>
    <property type="match status" value="1"/>
</dbReference>
<dbReference type="Pfam" id="PF07963">
    <property type="entry name" value="N_methyl"/>
    <property type="match status" value="1"/>
</dbReference>
<keyword evidence="4" id="KW-0998">Cell outer membrane</keyword>
<dbReference type="Gene3D" id="3.30.700.10">
    <property type="entry name" value="Glycoprotein, Type 4 Pilin"/>
    <property type="match status" value="1"/>
</dbReference>
<reference evidence="6" key="1">
    <citation type="submission" date="2016-11" db="EMBL/GenBank/DDBJ databases">
        <authorList>
            <person name="Varghese N."/>
            <person name="Submissions S."/>
        </authorList>
    </citation>
    <scope>NUCLEOTIDE SEQUENCE [LARGE SCALE GENOMIC DNA]</scope>
    <source>
        <strain evidence="6">DSM 15807</strain>
    </source>
</reference>
<dbReference type="RefSeq" id="WP_073073547.1">
    <property type="nucleotide sequence ID" value="NZ_FQXN01000005.1"/>
</dbReference>
<sequence>MKKAFTLIELLAVIAIIAFLLVIVTPNALEAVKKAQATKVARNLRNILKSGETYINVEKPGDISNLSILLLKDKGYLEDSMKESDLAKYLIKATDLGNRIVLESVYIGNDVSTFLVTDILPVIKASGVILYFRSILGKWW</sequence>
<dbReference type="EMBL" id="FQXN01000005">
    <property type="protein sequence ID" value="SHH52180.1"/>
    <property type="molecule type" value="Genomic_DNA"/>
</dbReference>
<dbReference type="GO" id="GO:0042597">
    <property type="term" value="C:periplasmic space"/>
    <property type="evidence" value="ECO:0007669"/>
    <property type="project" value="UniProtKB-SubCell"/>
</dbReference>
<keyword evidence="4" id="KW-0472">Membrane</keyword>
<dbReference type="GO" id="GO:0009279">
    <property type="term" value="C:cell outer membrane"/>
    <property type="evidence" value="ECO:0007669"/>
    <property type="project" value="UniProtKB-SubCell"/>
</dbReference>
<dbReference type="Proteomes" id="UP000242592">
    <property type="component" value="Unassembled WGS sequence"/>
</dbReference>
<accession>A0A1M5TND3</accession>
<dbReference type="NCBIfam" id="TIGR02532">
    <property type="entry name" value="IV_pilin_GFxxxE"/>
    <property type="match status" value="1"/>
</dbReference>